<evidence type="ECO:0000313" key="1">
    <source>
        <dbReference type="EMBL" id="QHT98173.1"/>
    </source>
</evidence>
<dbReference type="AlphaFoldDB" id="A0A6C0J3D6"/>
<organism evidence="1">
    <name type="scientific">viral metagenome</name>
    <dbReference type="NCBI Taxonomy" id="1070528"/>
    <lineage>
        <taxon>unclassified sequences</taxon>
        <taxon>metagenomes</taxon>
        <taxon>organismal metagenomes</taxon>
    </lineage>
</organism>
<sequence>MCDPKLPAQIRPAFIKWRVRGMPKRGKREPSFHFLAIRVTQNLTRLPQPVECGMVPVPTRYDNGDMTSAYKVLVNELNAIGPENYEVITVVSVHKPSRSSAFLKLLSIIPDARQTSSTIQSQLETLFTTNVLTAEA</sequence>
<protein>
    <submittedName>
        <fullName evidence="1">Uncharacterized protein</fullName>
    </submittedName>
</protein>
<proteinExistence type="predicted"/>
<dbReference type="EMBL" id="MN740288">
    <property type="protein sequence ID" value="QHT98173.1"/>
    <property type="molecule type" value="Genomic_DNA"/>
</dbReference>
<accession>A0A6C0J3D6</accession>
<reference evidence="1" key="1">
    <citation type="journal article" date="2020" name="Nature">
        <title>Giant virus diversity and host interactions through global metagenomics.</title>
        <authorList>
            <person name="Schulz F."/>
            <person name="Roux S."/>
            <person name="Paez-Espino D."/>
            <person name="Jungbluth S."/>
            <person name="Walsh D.A."/>
            <person name="Denef V.J."/>
            <person name="McMahon K.D."/>
            <person name="Konstantinidis K.T."/>
            <person name="Eloe-Fadrosh E.A."/>
            <person name="Kyrpides N.C."/>
            <person name="Woyke T."/>
        </authorList>
    </citation>
    <scope>NUCLEOTIDE SEQUENCE</scope>
    <source>
        <strain evidence="1">GVMAG-M-3300025626-8</strain>
    </source>
</reference>
<name>A0A6C0J3D6_9ZZZZ</name>